<proteinExistence type="predicted"/>
<dbReference type="EMBL" id="QNUK01000040">
    <property type="protein sequence ID" value="KAF5905832.1"/>
    <property type="molecule type" value="Genomic_DNA"/>
</dbReference>
<gene>
    <name evidence="1" type="ORF">DAT39_004458</name>
</gene>
<evidence type="ECO:0000313" key="2">
    <source>
        <dbReference type="Proteomes" id="UP000727407"/>
    </source>
</evidence>
<dbReference type="AlphaFoldDB" id="A0A8J4US00"/>
<dbReference type="Proteomes" id="UP000727407">
    <property type="component" value="Unassembled WGS sequence"/>
</dbReference>
<evidence type="ECO:0000313" key="1">
    <source>
        <dbReference type="EMBL" id="KAF5905832.1"/>
    </source>
</evidence>
<name>A0A8J4US00_CLAMG</name>
<organism evidence="1 2">
    <name type="scientific">Clarias magur</name>
    <name type="common">Asian catfish</name>
    <name type="synonym">Macropteronotus magur</name>
    <dbReference type="NCBI Taxonomy" id="1594786"/>
    <lineage>
        <taxon>Eukaryota</taxon>
        <taxon>Metazoa</taxon>
        <taxon>Chordata</taxon>
        <taxon>Craniata</taxon>
        <taxon>Vertebrata</taxon>
        <taxon>Euteleostomi</taxon>
        <taxon>Actinopterygii</taxon>
        <taxon>Neopterygii</taxon>
        <taxon>Teleostei</taxon>
        <taxon>Ostariophysi</taxon>
        <taxon>Siluriformes</taxon>
        <taxon>Clariidae</taxon>
        <taxon>Clarias</taxon>
    </lineage>
</organism>
<accession>A0A8J4US00</accession>
<protein>
    <submittedName>
        <fullName evidence="1">Uncharacterized protein</fullName>
    </submittedName>
</protein>
<sequence length="67" mass="7330">MNSVTPLEILARKHLVSLLTVMKGKGTDLTEMSPTLVSCWVLIQTDSVCYNQVFCLAVGGFLWLGEA</sequence>
<keyword evidence="2" id="KW-1185">Reference proteome</keyword>
<comment type="caution">
    <text evidence="1">The sequence shown here is derived from an EMBL/GenBank/DDBJ whole genome shotgun (WGS) entry which is preliminary data.</text>
</comment>
<reference evidence="1" key="1">
    <citation type="submission" date="2020-07" db="EMBL/GenBank/DDBJ databases">
        <title>Clarias magur genome sequencing, assembly and annotation.</title>
        <authorList>
            <person name="Kushwaha B."/>
            <person name="Kumar R."/>
            <person name="Das P."/>
            <person name="Joshi C.G."/>
            <person name="Kumar D."/>
            <person name="Nagpure N.S."/>
            <person name="Pandey M."/>
            <person name="Agarwal S."/>
            <person name="Srivastava S."/>
            <person name="Singh M."/>
            <person name="Sahoo L."/>
            <person name="Jayasankar P."/>
            <person name="Meher P.K."/>
            <person name="Koringa P.G."/>
            <person name="Iquebal M.A."/>
            <person name="Das S.P."/>
            <person name="Bit A."/>
            <person name="Patnaik S."/>
            <person name="Patel N."/>
            <person name="Shah T.M."/>
            <person name="Hinsu A."/>
            <person name="Jena J.K."/>
        </authorList>
    </citation>
    <scope>NUCLEOTIDE SEQUENCE</scope>
    <source>
        <strain evidence="1">CIFAMagur01</strain>
        <tissue evidence="1">Testis</tissue>
    </source>
</reference>